<evidence type="ECO:0008006" key="5">
    <source>
        <dbReference type="Google" id="ProtNLM"/>
    </source>
</evidence>
<keyword evidence="2" id="KW-0812">Transmembrane</keyword>
<feature type="transmembrane region" description="Helical" evidence="2">
    <location>
        <begin position="366"/>
        <end position="388"/>
    </location>
</feature>
<feature type="compositionally biased region" description="Low complexity" evidence="1">
    <location>
        <begin position="136"/>
        <end position="146"/>
    </location>
</feature>
<evidence type="ECO:0000256" key="1">
    <source>
        <dbReference type="SAM" id="MobiDB-lite"/>
    </source>
</evidence>
<feature type="transmembrane region" description="Helical" evidence="2">
    <location>
        <begin position="12"/>
        <end position="44"/>
    </location>
</feature>
<evidence type="ECO:0000256" key="2">
    <source>
        <dbReference type="SAM" id="Phobius"/>
    </source>
</evidence>
<feature type="transmembrane region" description="Helical" evidence="2">
    <location>
        <begin position="623"/>
        <end position="644"/>
    </location>
</feature>
<feature type="transmembrane region" description="Helical" evidence="2">
    <location>
        <begin position="819"/>
        <end position="838"/>
    </location>
</feature>
<feature type="transmembrane region" description="Helical" evidence="2">
    <location>
        <begin position="566"/>
        <end position="586"/>
    </location>
</feature>
<feature type="transmembrane region" description="Helical" evidence="2">
    <location>
        <begin position="886"/>
        <end position="906"/>
    </location>
</feature>
<dbReference type="InterPro" id="IPR019286">
    <property type="entry name" value="DUF2339_TM"/>
</dbReference>
<sequence>MAGGGKGRGDRMWFFGAVLGAILAGSIDFNLAIVGALVGGVLAWRLSARRQSAEGDRFTALEAQLARLESRLERLEQRPVSPVAVPGKGGAPEAATEADDAVAPAPVSVAEEALREHQPIAVDVPVAAAGEAATLASEAPAPEAPTRTPPTPARQASLAAEQARTDLPARPASPLWDRLLRGNLMARAGVIVLFFGVAFLLKYTYQHVQVPIELRLAGVALAAVVLLLIGWRLRLTREGYGLALQGGGVGLLYLTIFGALRLFGLLPAGPAFVLLLAVAALSAVLAVLQDSLALAVLGAAGGFLAPILASTGDGSHVALFSYYAVLNGGILAIAWFKSWRLLNVTGFAFTFGIATVWGVLRYSPDVYASTEPFLVLFFLIYVAIPVLFSRREAGRVERHLDSTLIFGVPLIAFGLQVGLLREFDQGSSWSALALGAFYLLLARALWVRRGEGRRLLVEAFLALGVVFTTLAIPLAFDGRWTSAAWALEGAAIVWVGVRQQRLPARLFGVLLQFLGGFFYLADLRQRVGDWPVVNSVYLGALLLAMAGLFCGWLLQRRRDELRPAERWLACVLFGWGVAWWVFGGLHEIESHVRPSLQGNAMLAFFSGSCLIFSGLARRLVWPLASYPALALLPLMALLALSSAAHDAHPFAHLGYLAWPIACGVQLLLLRRHEASGQGYLEWLHAGGLWLLAALGAWEVSWAIDTWVAGRAAWPLIAWALVPAALLVLLALRGERIAWPVAAHLDAYLVAGALPLALFLGGWLVFGNAVSDGDPWPLPYVPLLNPLDLAQAGAVLAVVTWFVEVRRLGLPPLAALPRSLAWAIAAAAAFFWGNAALLRALHHWAGVPLHLADLSSSDLVQAALSLFWTLLALAAMVLATRRAWRPLWLAGAALMAVVVAKLFLVDLANVGTIARIVSFLGVGVLMLVIGYLAPVPPREGESP</sequence>
<feature type="transmembrane region" description="Helical" evidence="2">
    <location>
        <begin position="715"/>
        <end position="732"/>
    </location>
</feature>
<keyword evidence="2" id="KW-0472">Membrane</keyword>
<dbReference type="PIRSF" id="PIRSF035905">
    <property type="entry name" value="UCP035905_mp"/>
    <property type="match status" value="1"/>
</dbReference>
<dbReference type="PANTHER" id="PTHR38434:SF1">
    <property type="entry name" value="BLL2549 PROTEIN"/>
    <property type="match status" value="1"/>
</dbReference>
<proteinExistence type="predicted"/>
<organism evidence="3 4">
    <name type="scientific">Candidatus Accumulibacter aalborgensis</name>
    <dbReference type="NCBI Taxonomy" id="1860102"/>
    <lineage>
        <taxon>Bacteria</taxon>
        <taxon>Pseudomonadati</taxon>
        <taxon>Pseudomonadota</taxon>
        <taxon>Betaproteobacteria</taxon>
        <taxon>Candidatus Accumulibacter</taxon>
    </lineage>
</organism>
<accession>A0A1A8XF49</accession>
<name>A0A1A8XF49_9PROT</name>
<feature type="transmembrane region" description="Helical" evidence="2">
    <location>
        <begin position="184"/>
        <end position="204"/>
    </location>
</feature>
<feature type="transmembrane region" description="Helical" evidence="2">
    <location>
        <begin position="650"/>
        <end position="670"/>
    </location>
</feature>
<feature type="transmembrane region" description="Helical" evidence="2">
    <location>
        <begin position="266"/>
        <end position="285"/>
    </location>
</feature>
<feature type="transmembrane region" description="Helical" evidence="2">
    <location>
        <begin position="317"/>
        <end position="336"/>
    </location>
</feature>
<dbReference type="Pfam" id="PF10101">
    <property type="entry name" value="DUF2339"/>
    <property type="match status" value="1"/>
</dbReference>
<feature type="transmembrane region" description="Helical" evidence="2">
    <location>
        <begin position="480"/>
        <end position="497"/>
    </location>
</feature>
<dbReference type="PANTHER" id="PTHR38434">
    <property type="entry name" value="BLL2549 PROTEIN"/>
    <property type="match status" value="1"/>
</dbReference>
<feature type="transmembrane region" description="Helical" evidence="2">
    <location>
        <begin position="912"/>
        <end position="932"/>
    </location>
</feature>
<dbReference type="AlphaFoldDB" id="A0A1A8XF49"/>
<keyword evidence="4" id="KW-1185">Reference proteome</keyword>
<feature type="transmembrane region" description="Helical" evidence="2">
    <location>
        <begin position="744"/>
        <end position="768"/>
    </location>
</feature>
<reference evidence="3 4" key="1">
    <citation type="submission" date="2016-06" db="EMBL/GenBank/DDBJ databases">
        <authorList>
            <person name="Kjaerup R.B."/>
            <person name="Dalgaard T.S."/>
            <person name="Juul-Madsen H.R."/>
        </authorList>
    </citation>
    <scope>NUCLEOTIDE SEQUENCE [LARGE SCALE GENOMIC DNA]</scope>
    <source>
        <strain evidence="3">3</strain>
    </source>
</reference>
<feature type="transmembrane region" description="Helical" evidence="2">
    <location>
        <begin position="240"/>
        <end position="260"/>
    </location>
</feature>
<feature type="transmembrane region" description="Helical" evidence="2">
    <location>
        <begin position="682"/>
        <end position="703"/>
    </location>
</feature>
<feature type="transmembrane region" description="Helical" evidence="2">
    <location>
        <begin position="426"/>
        <end position="446"/>
    </location>
</feature>
<feature type="region of interest" description="Disordered" evidence="1">
    <location>
        <begin position="136"/>
        <end position="157"/>
    </location>
</feature>
<evidence type="ECO:0000313" key="4">
    <source>
        <dbReference type="Proteomes" id="UP000199169"/>
    </source>
</evidence>
<evidence type="ECO:0000313" key="3">
    <source>
        <dbReference type="EMBL" id="SBT03814.1"/>
    </source>
</evidence>
<feature type="transmembrane region" description="Helical" evidence="2">
    <location>
        <begin position="858"/>
        <end position="879"/>
    </location>
</feature>
<feature type="transmembrane region" description="Helical" evidence="2">
    <location>
        <begin position="536"/>
        <end position="554"/>
    </location>
</feature>
<dbReference type="Proteomes" id="UP000199169">
    <property type="component" value="Unassembled WGS sequence"/>
</dbReference>
<keyword evidence="2" id="KW-1133">Transmembrane helix</keyword>
<feature type="transmembrane region" description="Helical" evidence="2">
    <location>
        <begin position="400"/>
        <end position="420"/>
    </location>
</feature>
<feature type="transmembrane region" description="Helical" evidence="2">
    <location>
        <begin position="341"/>
        <end position="360"/>
    </location>
</feature>
<feature type="transmembrane region" description="Helical" evidence="2">
    <location>
        <begin position="216"/>
        <end position="233"/>
    </location>
</feature>
<protein>
    <recommendedName>
        <fullName evidence="5">DUF2339 domain-containing protein</fullName>
    </recommendedName>
</protein>
<feature type="transmembrane region" description="Helical" evidence="2">
    <location>
        <begin position="292"/>
        <end position="311"/>
    </location>
</feature>
<gene>
    <name evidence="3" type="ORF">ACCAA_1150017</name>
</gene>
<feature type="transmembrane region" description="Helical" evidence="2">
    <location>
        <begin position="455"/>
        <end position="474"/>
    </location>
</feature>
<feature type="transmembrane region" description="Helical" evidence="2">
    <location>
        <begin position="598"/>
        <end position="616"/>
    </location>
</feature>
<feature type="transmembrane region" description="Helical" evidence="2">
    <location>
        <begin position="504"/>
        <end position="521"/>
    </location>
</feature>
<dbReference type="EMBL" id="FLQX01000019">
    <property type="protein sequence ID" value="SBT03814.1"/>
    <property type="molecule type" value="Genomic_DNA"/>
</dbReference>
<dbReference type="RefSeq" id="WP_245754401.1">
    <property type="nucleotide sequence ID" value="NZ_FLQX01000019.1"/>
</dbReference>
<dbReference type="STRING" id="1860102.ACCAA_1150017"/>
<dbReference type="InterPro" id="IPR014600">
    <property type="entry name" value="UCP035905_mem"/>
</dbReference>
<feature type="transmembrane region" description="Helical" evidence="2">
    <location>
        <begin position="788"/>
        <end position="807"/>
    </location>
</feature>